<accession>A0ABT6N0E7</accession>
<evidence type="ECO:0000259" key="6">
    <source>
        <dbReference type="Pfam" id="PF04542"/>
    </source>
</evidence>
<dbReference type="Gene3D" id="1.10.10.10">
    <property type="entry name" value="Winged helix-like DNA-binding domain superfamily/Winged helix DNA-binding domain"/>
    <property type="match status" value="1"/>
</dbReference>
<feature type="domain" description="RNA polymerase sigma-70 region 2" evidence="6">
    <location>
        <begin position="32"/>
        <end position="92"/>
    </location>
</feature>
<dbReference type="SUPFAM" id="SSF88659">
    <property type="entry name" value="Sigma3 and sigma4 domains of RNA polymerase sigma factors"/>
    <property type="match status" value="1"/>
</dbReference>
<dbReference type="PANTHER" id="PTHR43133">
    <property type="entry name" value="RNA POLYMERASE ECF-TYPE SIGMA FACTO"/>
    <property type="match status" value="1"/>
</dbReference>
<dbReference type="NCBIfam" id="TIGR02937">
    <property type="entry name" value="sigma70-ECF"/>
    <property type="match status" value="1"/>
</dbReference>
<evidence type="ECO:0000313" key="9">
    <source>
        <dbReference type="Proteomes" id="UP001160625"/>
    </source>
</evidence>
<dbReference type="InterPro" id="IPR014284">
    <property type="entry name" value="RNA_pol_sigma-70_dom"/>
</dbReference>
<evidence type="ECO:0000256" key="4">
    <source>
        <dbReference type="ARBA" id="ARBA00023125"/>
    </source>
</evidence>
<dbReference type="Pfam" id="PF04542">
    <property type="entry name" value="Sigma70_r2"/>
    <property type="match status" value="1"/>
</dbReference>
<proteinExistence type="inferred from homology"/>
<dbReference type="SUPFAM" id="SSF88946">
    <property type="entry name" value="Sigma2 domain of RNA polymerase sigma factors"/>
    <property type="match status" value="1"/>
</dbReference>
<evidence type="ECO:0000256" key="1">
    <source>
        <dbReference type="ARBA" id="ARBA00010641"/>
    </source>
</evidence>
<keyword evidence="9" id="KW-1185">Reference proteome</keyword>
<dbReference type="InterPro" id="IPR013324">
    <property type="entry name" value="RNA_pol_sigma_r3/r4-like"/>
</dbReference>
<sequence length="179" mass="20214">MADEQADQWGAWMAAAQAGHGGAYRRLLGDIRIWLLRYFARRLPPGQVEDAVQETLIAIHEKRHTYDPARPFRPWLAAVARYKWIDRLRAMGRERGDELPDTIGVEGHESEVTSAILLRDLIDRLKPAQQQAIRLVKLDGFSVEEASAQTGQSPSLIKVNIHRGLKQLAAIVRDTSDEE</sequence>
<evidence type="ECO:0000259" key="7">
    <source>
        <dbReference type="Pfam" id="PF08281"/>
    </source>
</evidence>
<dbReference type="InterPro" id="IPR013325">
    <property type="entry name" value="RNA_pol_sigma_r2"/>
</dbReference>
<evidence type="ECO:0000256" key="5">
    <source>
        <dbReference type="ARBA" id="ARBA00023163"/>
    </source>
</evidence>
<dbReference type="PANTHER" id="PTHR43133:SF58">
    <property type="entry name" value="ECF RNA POLYMERASE SIGMA FACTOR SIGD"/>
    <property type="match status" value="1"/>
</dbReference>
<dbReference type="Pfam" id="PF08281">
    <property type="entry name" value="Sigma70_r4_2"/>
    <property type="match status" value="1"/>
</dbReference>
<dbReference type="Gene3D" id="1.10.1740.10">
    <property type="match status" value="1"/>
</dbReference>
<dbReference type="InterPro" id="IPR007627">
    <property type="entry name" value="RNA_pol_sigma70_r2"/>
</dbReference>
<dbReference type="InterPro" id="IPR013249">
    <property type="entry name" value="RNA_pol_sigma70_r4_t2"/>
</dbReference>
<comment type="caution">
    <text evidence="8">The sequence shown here is derived from an EMBL/GenBank/DDBJ whole genome shotgun (WGS) entry which is preliminary data.</text>
</comment>
<keyword evidence="3" id="KW-0731">Sigma factor</keyword>
<evidence type="ECO:0000313" key="8">
    <source>
        <dbReference type="EMBL" id="MDH7638750.1"/>
    </source>
</evidence>
<evidence type="ECO:0000256" key="3">
    <source>
        <dbReference type="ARBA" id="ARBA00023082"/>
    </source>
</evidence>
<dbReference type="RefSeq" id="WP_281044031.1">
    <property type="nucleotide sequence ID" value="NZ_JARYGZ010000001.1"/>
</dbReference>
<dbReference type="Proteomes" id="UP001160625">
    <property type="component" value="Unassembled WGS sequence"/>
</dbReference>
<evidence type="ECO:0000256" key="2">
    <source>
        <dbReference type="ARBA" id="ARBA00023015"/>
    </source>
</evidence>
<dbReference type="InterPro" id="IPR036388">
    <property type="entry name" value="WH-like_DNA-bd_sf"/>
</dbReference>
<feature type="domain" description="RNA polymerase sigma factor 70 region 4 type 2" evidence="7">
    <location>
        <begin position="117"/>
        <end position="168"/>
    </location>
</feature>
<keyword evidence="2" id="KW-0805">Transcription regulation</keyword>
<comment type="similarity">
    <text evidence="1">Belongs to the sigma-70 factor family. ECF subfamily.</text>
</comment>
<reference evidence="8" key="1">
    <citation type="submission" date="2023-04" db="EMBL/GenBank/DDBJ databases">
        <title>Sphingomonas sp. MAHUQ-71 isolated from rice field.</title>
        <authorList>
            <person name="Huq M.A."/>
        </authorList>
    </citation>
    <scope>NUCLEOTIDE SEQUENCE</scope>
    <source>
        <strain evidence="8">MAHUQ-71</strain>
    </source>
</reference>
<protein>
    <submittedName>
        <fullName evidence="8">Sigma-70 family RNA polymerase sigma factor</fullName>
    </submittedName>
</protein>
<dbReference type="EMBL" id="JARYGZ010000001">
    <property type="protein sequence ID" value="MDH7638750.1"/>
    <property type="molecule type" value="Genomic_DNA"/>
</dbReference>
<gene>
    <name evidence="8" type="ORF">QGN17_08410</name>
</gene>
<organism evidence="8 9">
    <name type="scientific">Sphingomonas oryzagri</name>
    <dbReference type="NCBI Taxonomy" id="3042314"/>
    <lineage>
        <taxon>Bacteria</taxon>
        <taxon>Pseudomonadati</taxon>
        <taxon>Pseudomonadota</taxon>
        <taxon>Alphaproteobacteria</taxon>
        <taxon>Sphingomonadales</taxon>
        <taxon>Sphingomonadaceae</taxon>
        <taxon>Sphingomonas</taxon>
    </lineage>
</organism>
<name>A0ABT6N0E7_9SPHN</name>
<keyword evidence="4" id="KW-0238">DNA-binding</keyword>
<dbReference type="InterPro" id="IPR039425">
    <property type="entry name" value="RNA_pol_sigma-70-like"/>
</dbReference>
<keyword evidence="5" id="KW-0804">Transcription</keyword>